<gene>
    <name evidence="4" type="ORF">J1836_00900</name>
    <name evidence="5" type="ORF">J1836_020520</name>
</gene>
<keyword evidence="2" id="KW-0804">Transcription</keyword>
<keyword evidence="5" id="KW-0614">Plasmid</keyword>
<protein>
    <recommendedName>
        <fullName evidence="3">TrfB transcriptional repressor protein domain-containing protein</fullName>
    </recommendedName>
</protein>
<keyword evidence="1" id="KW-0805">Transcription regulation</keyword>
<name>A0A8B0SL08_9GAMM</name>
<evidence type="ECO:0000313" key="4">
    <source>
        <dbReference type="EMBL" id="MBO0611491.1"/>
    </source>
</evidence>
<evidence type="ECO:0000259" key="3">
    <source>
        <dbReference type="Pfam" id="PF16509"/>
    </source>
</evidence>
<geneLocation type="plasmid" evidence="5">
    <name>pTfr153</name>
</geneLocation>
<reference evidence="4 6" key="1">
    <citation type="submission" date="2021-03" db="EMBL/GenBank/DDBJ databases">
        <title>Draft genome and methylome analysis of Thiotrix fructosivoruns ATCC 49748.</title>
        <authorList>
            <person name="Fomenkov A."/>
            <person name="Grabovich M.Y."/>
            <person name="Roberts R.J."/>
        </authorList>
    </citation>
    <scope>NUCLEOTIDE SEQUENCE [LARGE SCALE GENOMIC DNA]</scope>
    <source>
        <strain evidence="4 6">ATCC 49748</strain>
        <plasmid evidence="4">pTfr153</plasmid>
    </source>
</reference>
<proteinExistence type="predicted"/>
<reference evidence="5" key="2">
    <citation type="submission" date="2021-04" db="EMBL/GenBank/DDBJ databases">
        <title>Complete Genome and methylome analysis of Thiothrix fructosivorans ATCC 49748.</title>
        <authorList>
            <person name="Fomenkov A."/>
            <person name="Sun L."/>
            <person name="Vincze T."/>
            <person name="Grabovich M.Y."/>
            <person name="Roberts R.J."/>
        </authorList>
    </citation>
    <scope>NUCLEOTIDE SEQUENCE</scope>
    <source>
        <strain evidence="5">ATCC 49748</strain>
        <plasmid evidence="5">pTfr153</plasmid>
    </source>
</reference>
<dbReference type="Proteomes" id="UP000664466">
    <property type="component" value="Unassembled WGS sequence"/>
</dbReference>
<dbReference type="RefSeq" id="WP_207249135.1">
    <property type="nucleotide sequence ID" value="NZ_CP072750.1"/>
</dbReference>
<dbReference type="AlphaFoldDB" id="A0A8B0SL08"/>
<sequence length="140" mass="15815">MVSSRLSAENFRQAVGTLKRFGERPQQAAWRVLVKGETLEMAAVALSISKEAVRKSVGRVTNAWRTMHLSEMEAVRERAIGLMREAMRLLPIPEGWEPVVVYLPRSMTKTIRELETQQLATVQKGMHSDQQLNKQPTANS</sequence>
<evidence type="ECO:0000256" key="1">
    <source>
        <dbReference type="ARBA" id="ARBA00023015"/>
    </source>
</evidence>
<evidence type="ECO:0000256" key="2">
    <source>
        <dbReference type="ARBA" id="ARBA00023163"/>
    </source>
</evidence>
<dbReference type="Pfam" id="PF16509">
    <property type="entry name" value="KORA"/>
    <property type="match status" value="1"/>
</dbReference>
<dbReference type="Gene3D" id="1.10.10.2690">
    <property type="match status" value="1"/>
</dbReference>
<organism evidence="5">
    <name type="scientific">Thiothrix fructosivorans</name>
    <dbReference type="NCBI Taxonomy" id="111770"/>
    <lineage>
        <taxon>Bacteria</taxon>
        <taxon>Pseudomonadati</taxon>
        <taxon>Pseudomonadota</taxon>
        <taxon>Gammaproteobacteria</taxon>
        <taxon>Thiotrichales</taxon>
        <taxon>Thiotrichaceae</taxon>
        <taxon>Thiothrix</taxon>
    </lineage>
</organism>
<dbReference type="EMBL" id="JAFMPM010000004">
    <property type="protein sequence ID" value="MBO0611491.1"/>
    <property type="molecule type" value="Genomic_DNA"/>
</dbReference>
<evidence type="ECO:0000313" key="5">
    <source>
        <dbReference type="EMBL" id="QTX12953.1"/>
    </source>
</evidence>
<keyword evidence="6" id="KW-1185">Reference proteome</keyword>
<evidence type="ECO:0000313" key="6">
    <source>
        <dbReference type="Proteomes" id="UP000664466"/>
    </source>
</evidence>
<dbReference type="InterPro" id="IPR053721">
    <property type="entry name" value="Fimbrial_Adhesin_Reg"/>
</dbReference>
<dbReference type="EMBL" id="CP072750">
    <property type="protein sequence ID" value="QTX12953.1"/>
    <property type="molecule type" value="Genomic_DNA"/>
</dbReference>
<dbReference type="InterPro" id="IPR032428">
    <property type="entry name" value="TrfB"/>
</dbReference>
<feature type="domain" description="TrfB transcriptional repressor protein" evidence="3">
    <location>
        <begin position="6"/>
        <end position="66"/>
    </location>
</feature>
<accession>A0A8B0SL08</accession>